<reference evidence="1 2" key="1">
    <citation type="submission" date="2018-12" db="EMBL/GenBank/DDBJ databases">
        <authorList>
            <consortium name="Pathogen Informatics"/>
        </authorList>
    </citation>
    <scope>NUCLEOTIDE SEQUENCE [LARGE SCALE GENOMIC DNA]</scope>
    <source>
        <strain evidence="1 2">NCTC13071</strain>
    </source>
</reference>
<gene>
    <name evidence="1" type="ORF">NCTC13071_01364</name>
</gene>
<sequence length="73" mass="8405">MTFPTLGKSKNSEKWLSQTWENQKMPQAAFPTPWKAKKCRKSFVARERNAEIAKNSVSLASDERKTLKTAFRS</sequence>
<dbReference type="AlphaFoldDB" id="A0A448L5V7"/>
<dbReference type="KEGG" id="poc:NCTC13071_01364"/>
<protein>
    <submittedName>
        <fullName evidence="1">Uncharacterized protein</fullName>
    </submittedName>
</protein>
<name>A0A448L5V7_9BACT</name>
<evidence type="ECO:0000313" key="2">
    <source>
        <dbReference type="Proteomes" id="UP000274578"/>
    </source>
</evidence>
<dbReference type="GeneID" id="85012198"/>
<proteinExistence type="predicted"/>
<evidence type="ECO:0000313" key="1">
    <source>
        <dbReference type="EMBL" id="VEH15364.1"/>
    </source>
</evidence>
<dbReference type="Proteomes" id="UP000274578">
    <property type="component" value="Chromosome 1"/>
</dbReference>
<organism evidence="1 2">
    <name type="scientific">Segatella oris</name>
    <dbReference type="NCBI Taxonomy" id="28135"/>
    <lineage>
        <taxon>Bacteria</taxon>
        <taxon>Pseudomonadati</taxon>
        <taxon>Bacteroidota</taxon>
        <taxon>Bacteroidia</taxon>
        <taxon>Bacteroidales</taxon>
        <taxon>Prevotellaceae</taxon>
        <taxon>Segatella</taxon>
    </lineage>
</organism>
<dbReference type="RefSeq" id="WP_018920825.1">
    <property type="nucleotide sequence ID" value="NZ_LR134384.1"/>
</dbReference>
<accession>A0A448L5V7</accession>
<dbReference type="EMBL" id="LR134384">
    <property type="protein sequence ID" value="VEH15364.1"/>
    <property type="molecule type" value="Genomic_DNA"/>
</dbReference>